<organism evidence="11 12">
    <name type="scientific">Botryosphaeria dothidea</name>
    <dbReference type="NCBI Taxonomy" id="55169"/>
    <lineage>
        <taxon>Eukaryota</taxon>
        <taxon>Fungi</taxon>
        <taxon>Dikarya</taxon>
        <taxon>Ascomycota</taxon>
        <taxon>Pezizomycotina</taxon>
        <taxon>Dothideomycetes</taxon>
        <taxon>Dothideomycetes incertae sedis</taxon>
        <taxon>Botryosphaeriales</taxon>
        <taxon>Botryosphaeriaceae</taxon>
        <taxon>Botryosphaeria</taxon>
    </lineage>
</organism>
<evidence type="ECO:0000256" key="4">
    <source>
        <dbReference type="ARBA" id="ARBA00023098"/>
    </source>
</evidence>
<dbReference type="GO" id="GO:0048015">
    <property type="term" value="P:phosphatidylinositol-mediated signaling"/>
    <property type="evidence" value="ECO:0007669"/>
    <property type="project" value="TreeGrafter"/>
</dbReference>
<feature type="compositionally biased region" description="Basic and acidic residues" evidence="8">
    <location>
        <begin position="8"/>
        <end position="17"/>
    </location>
</feature>
<feature type="region of interest" description="Disordered" evidence="8">
    <location>
        <begin position="1"/>
        <end position="88"/>
    </location>
</feature>
<evidence type="ECO:0000256" key="2">
    <source>
        <dbReference type="ARBA" id="ARBA00022801"/>
    </source>
</evidence>
<dbReference type="InterPro" id="IPR017946">
    <property type="entry name" value="PLC-like_Pdiesterase_TIM-brl"/>
</dbReference>
<dbReference type="PROSITE" id="PS50007">
    <property type="entry name" value="PIPLC_X_DOMAIN"/>
    <property type="match status" value="1"/>
</dbReference>
<evidence type="ECO:0000256" key="1">
    <source>
        <dbReference type="ARBA" id="ARBA00001195"/>
    </source>
</evidence>
<evidence type="ECO:0000256" key="6">
    <source>
        <dbReference type="ARBA" id="ARBA00059664"/>
    </source>
</evidence>
<evidence type="ECO:0000259" key="10">
    <source>
        <dbReference type="PROSITE" id="PS50008"/>
    </source>
</evidence>
<dbReference type="CDD" id="cd08598">
    <property type="entry name" value="PI-PLC1c_yeast"/>
    <property type="match status" value="1"/>
</dbReference>
<feature type="region of interest" description="Disordered" evidence="8">
    <location>
        <begin position="720"/>
        <end position="739"/>
    </location>
</feature>
<dbReference type="GO" id="GO:0016042">
    <property type="term" value="P:lipid catabolic process"/>
    <property type="evidence" value="ECO:0007669"/>
    <property type="project" value="UniProtKB-KW"/>
</dbReference>
<dbReference type="SUPFAM" id="SSF50729">
    <property type="entry name" value="PH domain-like"/>
    <property type="match status" value="1"/>
</dbReference>
<dbReference type="GO" id="GO:0004435">
    <property type="term" value="F:phosphatidylinositol-4,5-bisphosphate phospholipase C activity"/>
    <property type="evidence" value="ECO:0007669"/>
    <property type="project" value="UniProtKB-EC"/>
</dbReference>
<dbReference type="Gene3D" id="2.60.40.150">
    <property type="entry name" value="C2 domain"/>
    <property type="match status" value="1"/>
</dbReference>
<dbReference type="PANTHER" id="PTHR10336">
    <property type="entry name" value="PHOSPHOINOSITIDE-SPECIFIC PHOSPHOLIPASE C FAMILY PROTEIN"/>
    <property type="match status" value="1"/>
</dbReference>
<name>A0A8H4IRX7_9PEZI</name>
<feature type="region of interest" description="Disordered" evidence="8">
    <location>
        <begin position="747"/>
        <end position="770"/>
    </location>
</feature>
<dbReference type="SUPFAM" id="SSF47473">
    <property type="entry name" value="EF-hand"/>
    <property type="match status" value="1"/>
</dbReference>
<dbReference type="InterPro" id="IPR000909">
    <property type="entry name" value="PLipase_C_PInositol-sp_X_dom"/>
</dbReference>
<feature type="compositionally biased region" description="Polar residues" evidence="8">
    <location>
        <begin position="1147"/>
        <end position="1161"/>
    </location>
</feature>
<dbReference type="InterPro" id="IPR001711">
    <property type="entry name" value="PLipase_C_Pinositol-sp_Y"/>
</dbReference>
<dbReference type="AlphaFoldDB" id="A0A8H4IRX7"/>
<dbReference type="SMART" id="SM00239">
    <property type="entry name" value="C2"/>
    <property type="match status" value="1"/>
</dbReference>
<dbReference type="GO" id="GO:0051209">
    <property type="term" value="P:release of sequestered calcium ion into cytosol"/>
    <property type="evidence" value="ECO:0007669"/>
    <property type="project" value="TreeGrafter"/>
</dbReference>
<dbReference type="SMART" id="SM00149">
    <property type="entry name" value="PLCYc"/>
    <property type="match status" value="1"/>
</dbReference>
<dbReference type="EMBL" id="WWBZ02000051">
    <property type="protein sequence ID" value="KAF4304098.1"/>
    <property type="molecule type" value="Genomic_DNA"/>
</dbReference>
<dbReference type="FunFam" id="2.30.29.30:FF:000396">
    <property type="entry name" value="Phosphoinositide phospholipase C"/>
    <property type="match status" value="1"/>
</dbReference>
<dbReference type="InterPro" id="IPR011993">
    <property type="entry name" value="PH-like_dom_sf"/>
</dbReference>
<feature type="compositionally biased region" description="Low complexity" evidence="8">
    <location>
        <begin position="45"/>
        <end position="63"/>
    </location>
</feature>
<keyword evidence="5" id="KW-0807">Transducer</keyword>
<evidence type="ECO:0000259" key="9">
    <source>
        <dbReference type="PROSITE" id="PS50004"/>
    </source>
</evidence>
<keyword evidence="12" id="KW-1185">Reference proteome</keyword>
<dbReference type="InterPro" id="IPR037755">
    <property type="entry name" value="Plc1_PH"/>
</dbReference>
<dbReference type="Gene3D" id="2.30.29.30">
    <property type="entry name" value="Pleckstrin-homology domain (PH domain)/Phosphotyrosine-binding domain (PTB)"/>
    <property type="match status" value="1"/>
</dbReference>
<evidence type="ECO:0000256" key="8">
    <source>
        <dbReference type="SAM" id="MobiDB-lite"/>
    </source>
</evidence>
<dbReference type="Proteomes" id="UP000572817">
    <property type="component" value="Unassembled WGS sequence"/>
</dbReference>
<feature type="domain" description="PI-PLC Y-box" evidence="10">
    <location>
        <begin position="781"/>
        <end position="900"/>
    </location>
</feature>
<evidence type="ECO:0000256" key="5">
    <source>
        <dbReference type="ARBA" id="ARBA00023224"/>
    </source>
</evidence>
<feature type="compositionally biased region" description="Basic and acidic residues" evidence="8">
    <location>
        <begin position="166"/>
        <end position="180"/>
    </location>
</feature>
<dbReference type="InterPro" id="IPR001192">
    <property type="entry name" value="PI-PLC_fam"/>
</dbReference>
<accession>A0A8H4IRX7</accession>
<dbReference type="InterPro" id="IPR035892">
    <property type="entry name" value="C2_domain_sf"/>
</dbReference>
<dbReference type="SUPFAM" id="SSF51695">
    <property type="entry name" value="PLC-like phosphodiesterases"/>
    <property type="match status" value="1"/>
</dbReference>
<comment type="function">
    <text evidence="6">The production of the second messenger molecules diacylglycerol (DAG) and inositol 1,4,5-trisphosphate (IP3) is mediated by activated phosphatidylinositol-specific phospholipase C enzymes.</text>
</comment>
<feature type="domain" description="C2" evidence="9">
    <location>
        <begin position="902"/>
        <end position="1060"/>
    </location>
</feature>
<dbReference type="Gene3D" id="3.20.20.190">
    <property type="entry name" value="Phosphatidylinositol (PI) phosphodiesterase"/>
    <property type="match status" value="2"/>
</dbReference>
<dbReference type="PANTHER" id="PTHR10336:SF36">
    <property type="entry name" value="1-PHOSPHATIDYLINOSITOL 4,5-BISPHOSPHATE PHOSPHODIESTERASE BETA-4"/>
    <property type="match status" value="1"/>
</dbReference>
<sequence>MTSSAARPPHDSPDHHGAPRPRMPTPKSSFYRFNSQHASPLKIQPPTSAANSSSRNSPTSAPSMLDSTASLQTTPESMHPTRIATSFPSAPFSLPEAYFPMSTSAPGPTSSPGSNAMADAMAMSNTGKSPNLIRRISRGTHTRLRQRGSNASARRDHSAGPVIMRRRSDSRTGADPRDAAWDVSDYDLEGPDEEAIEDSGEATASQESIVNALGITAGRPSGSTVTEGAPIRSAILEQGTFLTKVTKKKRHTMKFRLDLESAKVTWDPSRPSKSFYIDDVREIRVGKDARNYREEFQVPFDQEDRWFTVIYSDPEMSKGRSIKAMHLIAPNNFLFTLWTTTLEGVSRSRIDMMAGLAGSGEKTAKALWQRFFDKMSKTTEIPEEDQKLDFANTVKLCRSLQINNSESALRARFDKAGEQSGYLRYNQFLTFVRKLKERRDLKPIYDSVKGAHSELGWGDFVAFLEREQGVDVAADLEYWVNVFEKFARKPRNNSSASSLNSETSMSGMNFQAFQAFMTSPANHVLSAPKSEPNLDRPLNEYFISSSHNTYLLGRQVAGHSSTEAYIVALQRGCRCIEIDCWDGNDGRPIVVHGRTLTTSVLFADCISVIHKYAFVSSPYPLIISLEVHCNPEQQAAMVDIMKTQFGDQLLLEPLHPELQVLPSPEELKYKILLKVKATEESDDKAATSDANGSRSRQRSFSSPFSKPINIDTSVIPDSPLLSSPPSISPPERASTFWATPRTSVTSAGASLHSSAEDSDSPPATLAERKKKKKTSKIVKVLSDLGIYTRGIKYSGFTSPESKTYNHIYSFAERTFDSHCNKDSISKELLEEHNTDFLMRVYPSYYRITSSNFDPIKFWRRGVQMAALNWQTYDLGQQINDAMFAAGVDRTGYVLKPRELREPRSRELVNGAYKRTKQKKLVKFSVDIISAQQLPRPSGMKSDASINPYVEFEMYSANDKARGAAIGEGGTDASARNGVSGIGVPLRKRTGIIEGNGYDPCFNAPLAMSLETRFPDLVFVRWTVWNSADGKTVSNSNVPLATFTAKLSSLQQGYRHLPLYNANGDQYMFSTLFCKIKKSDHVDIEQNMQMQHHYANAAAAACQSEPPSPPSEAIRSSKREFFQRVFYRTPSNHKRREREARERDNCDTHSTISRSSTMESLK</sequence>
<comment type="catalytic activity">
    <reaction evidence="1 7">
        <text>a 1,2-diacyl-sn-glycero-3-phospho-(1D-myo-inositol-4,5-bisphosphate) + H2O = 1D-myo-inositol 1,4,5-trisphosphate + a 1,2-diacyl-sn-glycerol + H(+)</text>
        <dbReference type="Rhea" id="RHEA:33179"/>
        <dbReference type="ChEBI" id="CHEBI:15377"/>
        <dbReference type="ChEBI" id="CHEBI:15378"/>
        <dbReference type="ChEBI" id="CHEBI:17815"/>
        <dbReference type="ChEBI" id="CHEBI:58456"/>
        <dbReference type="ChEBI" id="CHEBI:203600"/>
        <dbReference type="EC" id="3.1.4.11"/>
    </reaction>
</comment>
<protein>
    <recommendedName>
        <fullName evidence="7">Phosphoinositide phospholipase C</fullName>
        <ecNumber evidence="7">3.1.4.11</ecNumber>
    </recommendedName>
</protein>
<feature type="compositionally biased region" description="Basic and acidic residues" evidence="8">
    <location>
        <begin position="1136"/>
        <end position="1146"/>
    </location>
</feature>
<dbReference type="FunFam" id="2.60.40.150:FF:000201">
    <property type="entry name" value="Phosphoinositide phospholipase C"/>
    <property type="match status" value="1"/>
</dbReference>
<dbReference type="FunFam" id="3.20.20.190:FF:000039">
    <property type="entry name" value="Phosphoinositide phospholipase C"/>
    <property type="match status" value="1"/>
</dbReference>
<dbReference type="Gene3D" id="1.10.238.10">
    <property type="entry name" value="EF-hand"/>
    <property type="match status" value="1"/>
</dbReference>
<dbReference type="CDD" id="cd13360">
    <property type="entry name" value="PH_PLC_fungal"/>
    <property type="match status" value="1"/>
</dbReference>
<comment type="caution">
    <text evidence="11">The sequence shown here is derived from an EMBL/GenBank/DDBJ whole genome shotgun (WGS) entry which is preliminary data.</text>
</comment>
<evidence type="ECO:0000313" key="11">
    <source>
        <dbReference type="EMBL" id="KAF4304098.1"/>
    </source>
</evidence>
<reference evidence="11" key="1">
    <citation type="submission" date="2020-04" db="EMBL/GenBank/DDBJ databases">
        <title>Genome Assembly and Annotation of Botryosphaeria dothidea sdau 11-99, a Latent Pathogen of Apple Fruit Ring Rot in China.</title>
        <authorList>
            <person name="Yu C."/>
            <person name="Diao Y."/>
            <person name="Lu Q."/>
            <person name="Zhao J."/>
            <person name="Cui S."/>
            <person name="Peng C."/>
            <person name="He B."/>
            <person name="Liu H."/>
        </authorList>
    </citation>
    <scope>NUCLEOTIDE SEQUENCE [LARGE SCALE GENOMIC DNA]</scope>
    <source>
        <strain evidence="11">Sdau11-99</strain>
    </source>
</reference>
<dbReference type="CDD" id="cd00275">
    <property type="entry name" value="C2_PLC_like"/>
    <property type="match status" value="1"/>
</dbReference>
<keyword evidence="3 7" id="KW-0442">Lipid degradation</keyword>
<feature type="compositionally biased region" description="Polar residues" evidence="8">
    <location>
        <begin position="65"/>
        <end position="76"/>
    </location>
</feature>
<dbReference type="PROSITE" id="PS50004">
    <property type="entry name" value="C2"/>
    <property type="match status" value="1"/>
</dbReference>
<dbReference type="EC" id="3.1.4.11" evidence="7"/>
<dbReference type="SMART" id="SM00148">
    <property type="entry name" value="PLCXc"/>
    <property type="match status" value="1"/>
</dbReference>
<evidence type="ECO:0000256" key="3">
    <source>
        <dbReference type="ARBA" id="ARBA00022963"/>
    </source>
</evidence>
<dbReference type="SUPFAM" id="SSF49562">
    <property type="entry name" value="C2 domain (Calcium/lipid-binding domain, CaLB)"/>
    <property type="match status" value="1"/>
</dbReference>
<dbReference type="FunFam" id="3.20.20.190:FF:000049">
    <property type="entry name" value="Phosphoinositide phospholipase C"/>
    <property type="match status" value="1"/>
</dbReference>
<dbReference type="Pfam" id="PF00387">
    <property type="entry name" value="PI-PLC-Y"/>
    <property type="match status" value="1"/>
</dbReference>
<dbReference type="Pfam" id="PF00388">
    <property type="entry name" value="PI-PLC-X"/>
    <property type="match status" value="1"/>
</dbReference>
<evidence type="ECO:0000313" key="12">
    <source>
        <dbReference type="Proteomes" id="UP000572817"/>
    </source>
</evidence>
<dbReference type="OrthoDB" id="269822at2759"/>
<feature type="region of interest" description="Disordered" evidence="8">
    <location>
        <begin position="681"/>
        <end position="709"/>
    </location>
</feature>
<dbReference type="PROSITE" id="PS50008">
    <property type="entry name" value="PIPLC_Y_DOMAIN"/>
    <property type="match status" value="1"/>
</dbReference>
<dbReference type="PRINTS" id="PR00390">
    <property type="entry name" value="PHPHLIPASEC"/>
</dbReference>
<keyword evidence="4 7" id="KW-0443">Lipid metabolism</keyword>
<dbReference type="InterPro" id="IPR000008">
    <property type="entry name" value="C2_dom"/>
</dbReference>
<keyword evidence="2 7" id="KW-0378">Hydrolase</keyword>
<feature type="compositionally biased region" description="Basic residues" evidence="8">
    <location>
        <begin position="135"/>
        <end position="146"/>
    </location>
</feature>
<feature type="region of interest" description="Disordered" evidence="8">
    <location>
        <begin position="125"/>
        <end position="184"/>
    </location>
</feature>
<feature type="region of interest" description="Disordered" evidence="8">
    <location>
        <begin position="1124"/>
        <end position="1161"/>
    </location>
</feature>
<feature type="compositionally biased region" description="Polar residues" evidence="8">
    <location>
        <begin position="26"/>
        <end position="38"/>
    </location>
</feature>
<proteinExistence type="predicted"/>
<gene>
    <name evidence="11" type="ORF">GTA08_BOTSDO07917</name>
</gene>
<evidence type="ECO:0000256" key="7">
    <source>
        <dbReference type="RuleBase" id="RU361133"/>
    </source>
</evidence>
<dbReference type="InterPro" id="IPR011992">
    <property type="entry name" value="EF-hand-dom_pair"/>
</dbReference>